<dbReference type="KEGG" id="vg:13997525"/>
<name>K4MPY1_9CAUD</name>
<organism evidence="1 2">
    <name type="scientific">Escherichia phage IME11</name>
    <dbReference type="NCBI Taxonomy" id="1239384"/>
    <lineage>
        <taxon>Viruses</taxon>
        <taxon>Duplodnaviria</taxon>
        <taxon>Heunggongvirae</taxon>
        <taxon>Uroviricota</taxon>
        <taxon>Caudoviricetes</taxon>
        <taxon>Schitoviridae</taxon>
        <taxon>Enquatrovirinae</taxon>
        <taxon>Gamaleyavirus</taxon>
        <taxon>Gamaleyavirus IME11</taxon>
    </lineage>
</organism>
<evidence type="ECO:0000313" key="2">
    <source>
        <dbReference type="Proteomes" id="UP000001223"/>
    </source>
</evidence>
<reference evidence="1 2" key="1">
    <citation type="journal article" date="2012" name="J. Virol.">
        <title>Complete Genome Sequence of IME11, a New N4-Like Bacteriophage.</title>
        <authorList>
            <person name="Fan H."/>
            <person name="Fan H."/>
            <person name="An X."/>
            <person name="Huang Y."/>
            <person name="Zhang Z."/>
            <person name="Mi Z."/>
            <person name="Tong Y."/>
        </authorList>
    </citation>
    <scope>NUCLEOTIDE SEQUENCE [LARGE SCALE GENOMIC DNA]</scope>
</reference>
<dbReference type="InterPro" id="IPR054052">
    <property type="entry name" value="Y16Q-like"/>
</dbReference>
<dbReference type="Proteomes" id="UP000001223">
    <property type="component" value="Segment"/>
</dbReference>
<dbReference type="RefSeq" id="YP_006990622.1">
    <property type="nucleotide sequence ID" value="NC_019423.1"/>
</dbReference>
<accession>K4MPY1</accession>
<keyword evidence="2" id="KW-1185">Reference proteome</keyword>
<proteinExistence type="predicted"/>
<dbReference type="GeneID" id="13997525"/>
<protein>
    <submittedName>
        <fullName evidence="1">Uncharacterized protein</fullName>
    </submittedName>
</protein>
<evidence type="ECO:0000313" key="1">
    <source>
        <dbReference type="EMBL" id="AFV29066.1"/>
    </source>
</evidence>
<gene>
    <name evidence="1" type="ORF">IME11_17</name>
</gene>
<dbReference type="EMBL" id="JX880034">
    <property type="protein sequence ID" value="AFV29066.1"/>
    <property type="molecule type" value="Genomic_DNA"/>
</dbReference>
<dbReference type="Pfam" id="PF21825">
    <property type="entry name" value="crAss001_48"/>
    <property type="match status" value="1"/>
</dbReference>
<sequence>MTKSFAAYQVRVLVERDNLKEKYEALGDLLLSPKARDIEPEEKYLLGLQHQAMGSYLYVLNKRIERF</sequence>